<feature type="domain" description="Ice-binding protein C-terminal" evidence="2">
    <location>
        <begin position="180"/>
        <end position="202"/>
    </location>
</feature>
<evidence type="ECO:0000256" key="1">
    <source>
        <dbReference type="SAM" id="SignalP"/>
    </source>
</evidence>
<keyword evidence="1" id="KW-0732">Signal</keyword>
<dbReference type="InterPro" id="IPR013424">
    <property type="entry name" value="Ice-binding_C"/>
</dbReference>
<evidence type="ECO:0000259" key="2">
    <source>
        <dbReference type="Pfam" id="PF07589"/>
    </source>
</evidence>
<dbReference type="KEGG" id="smam:Mal15_11440"/>
<evidence type="ECO:0000313" key="3">
    <source>
        <dbReference type="EMBL" id="QEF97108.1"/>
    </source>
</evidence>
<evidence type="ECO:0000313" key="4">
    <source>
        <dbReference type="Proteomes" id="UP000321353"/>
    </source>
</evidence>
<gene>
    <name evidence="3" type="ORF">Mal15_11440</name>
</gene>
<dbReference type="AlphaFoldDB" id="A0A5B9M7D0"/>
<organism evidence="3 4">
    <name type="scientific">Stieleria maiorica</name>
    <dbReference type="NCBI Taxonomy" id="2795974"/>
    <lineage>
        <taxon>Bacteria</taxon>
        <taxon>Pseudomonadati</taxon>
        <taxon>Planctomycetota</taxon>
        <taxon>Planctomycetia</taxon>
        <taxon>Pirellulales</taxon>
        <taxon>Pirellulaceae</taxon>
        <taxon>Stieleria</taxon>
    </lineage>
</organism>
<dbReference type="Pfam" id="PF07589">
    <property type="entry name" value="PEP-CTERM"/>
    <property type="match status" value="1"/>
</dbReference>
<dbReference type="RefSeq" id="WP_167546646.1">
    <property type="nucleotide sequence ID" value="NZ_CP036264.1"/>
</dbReference>
<feature type="chain" id="PRO_5022979701" evidence="1">
    <location>
        <begin position="19"/>
        <end position="204"/>
    </location>
</feature>
<keyword evidence="4" id="KW-1185">Reference proteome</keyword>
<accession>A0A5B9M7D0</accession>
<name>A0A5B9M7D0_9BACT</name>
<dbReference type="Proteomes" id="UP000321353">
    <property type="component" value="Chromosome"/>
</dbReference>
<feature type="signal peptide" evidence="1">
    <location>
        <begin position="1"/>
        <end position="18"/>
    </location>
</feature>
<dbReference type="EMBL" id="CP036264">
    <property type="protein sequence ID" value="QEF97108.1"/>
    <property type="molecule type" value="Genomic_DNA"/>
</dbReference>
<protein>
    <submittedName>
        <fullName evidence="3">PEP-CTERM motif protein</fullName>
    </submittedName>
</protein>
<proteinExistence type="predicted"/>
<dbReference type="NCBIfam" id="TIGR02595">
    <property type="entry name" value="PEP_CTERM"/>
    <property type="match status" value="1"/>
</dbReference>
<reference evidence="3 4" key="1">
    <citation type="submission" date="2019-02" db="EMBL/GenBank/DDBJ databases">
        <title>Planctomycetal bacteria perform biofilm scaping via a novel small molecule.</title>
        <authorList>
            <person name="Jeske O."/>
            <person name="Boedeker C."/>
            <person name="Wiegand S."/>
            <person name="Breitling P."/>
            <person name="Kallscheuer N."/>
            <person name="Jogler M."/>
            <person name="Rohde M."/>
            <person name="Petersen J."/>
            <person name="Medema M.H."/>
            <person name="Surup F."/>
            <person name="Jogler C."/>
        </authorList>
    </citation>
    <scope>NUCLEOTIDE SEQUENCE [LARGE SCALE GENOMIC DNA]</scope>
    <source>
        <strain evidence="3 4">Mal15</strain>
    </source>
</reference>
<sequence precursor="true">MKKVFFAMVMLVITPAFSRAELVLGRSLADAQSGSALNMNLGATETLEIWAIGATDQNIRALSFNLTAATPGVVNSTALAFDDLGGRWPLNNTTFDLLGQSASGLLIDDAQVATFGNFAGTGVSFTATEPAIRLGTLDVSADSAGSSLLSFSAGSNGVNDQTGAISGFAVGGRTLSVITAIPEPSSAALIAMGAAAVVIRRRRR</sequence>